<feature type="transmembrane region" description="Helical" evidence="1">
    <location>
        <begin position="7"/>
        <end position="24"/>
    </location>
</feature>
<dbReference type="HOGENOM" id="CLU_1304270_0_0_9"/>
<keyword evidence="1" id="KW-1133">Transmembrane helix</keyword>
<sequence length="208" mass="24128">MIAFFSICSGILLTHLFYCLLLYFPDNGQEQLSKQTVIVCDQLTFAKRVFRQFQNHFITSQKIFFSLEISLIIILWASMVHWVSASYCYLLLFSLLFSLFDWRSQEYPFILWLFSFVSLLLFYSINYLSLILLLLGLLAHLRPFSIGAGDFFYLASLALVLDLTSLIWLIQLASLAGITACLLLGIKRIPFIPYLSFGLFWIVLLEHF</sequence>
<feature type="transmembrane region" description="Helical" evidence="1">
    <location>
        <begin position="151"/>
        <end position="184"/>
    </location>
</feature>
<dbReference type="EMBL" id="AE014074">
    <property type="protein sequence ID" value="AAM79790.1"/>
    <property type="molecule type" value="Genomic_DNA"/>
</dbReference>
<gene>
    <name evidence="2" type="ordered locus">SpyM3_1183</name>
</gene>
<evidence type="ECO:0000313" key="3">
    <source>
        <dbReference type="Proteomes" id="UP000000564"/>
    </source>
</evidence>
<dbReference type="RefSeq" id="WP_002989076.1">
    <property type="nucleotide sequence ID" value="NC_004070.1"/>
</dbReference>
<protein>
    <submittedName>
        <fullName evidence="2">Uncharacterized protein</fullName>
    </submittedName>
</protein>
<proteinExistence type="predicted"/>
<name>A0A0H2UW97_STRP3</name>
<dbReference type="AlphaFoldDB" id="A0A0H2UW97"/>
<dbReference type="Proteomes" id="UP000000564">
    <property type="component" value="Chromosome"/>
</dbReference>
<evidence type="ECO:0000313" key="2">
    <source>
        <dbReference type="EMBL" id="AAM79790.1"/>
    </source>
</evidence>
<reference evidence="2 3" key="1">
    <citation type="journal article" date="2002" name="Proc. Natl. Acad. Sci. U.S.A.">
        <title>Genome sequence of a serotype M3 strain of group A Streptococcus: phage-encoded toxins, the high-virulence phenotype, and clone emergence.</title>
        <authorList>
            <person name="Beres S.B."/>
            <person name="Sylva G.L."/>
            <person name="Barbian K.D."/>
            <person name="Lei B."/>
            <person name="Hoff J.S."/>
            <person name="Mammarella N.D."/>
            <person name="Liu M.Y."/>
            <person name="Smoot J.C."/>
            <person name="Porcella S.F."/>
            <person name="Parkins L.D."/>
            <person name="Campbell D.S."/>
            <person name="Smith T.M."/>
            <person name="McCormick J.K."/>
            <person name="Leung D.Y."/>
            <person name="Schlievert P.M."/>
            <person name="Musser J.M."/>
        </authorList>
    </citation>
    <scope>NUCLEOTIDE SEQUENCE [LARGE SCALE GENOMIC DNA]</scope>
    <source>
        <strain evidence="3">ATCC BAA-595 / MGAS315</strain>
    </source>
</reference>
<feature type="transmembrane region" description="Helical" evidence="1">
    <location>
        <begin position="191"/>
        <end position="207"/>
    </location>
</feature>
<evidence type="ECO:0000256" key="1">
    <source>
        <dbReference type="SAM" id="Phobius"/>
    </source>
</evidence>
<feature type="transmembrane region" description="Helical" evidence="1">
    <location>
        <begin position="109"/>
        <end position="139"/>
    </location>
</feature>
<keyword evidence="1" id="KW-0472">Membrane</keyword>
<accession>A0A0H2UW97</accession>
<dbReference type="KEGG" id="spg:SpyM3_1183"/>
<organism evidence="2 3">
    <name type="scientific">Streptococcus pyogenes serotype M3 (strain ATCC BAA-595 / MGAS315)</name>
    <dbReference type="NCBI Taxonomy" id="198466"/>
    <lineage>
        <taxon>Bacteria</taxon>
        <taxon>Bacillati</taxon>
        <taxon>Bacillota</taxon>
        <taxon>Bacilli</taxon>
        <taxon>Lactobacillales</taxon>
        <taxon>Streptococcaceae</taxon>
        <taxon>Streptococcus</taxon>
    </lineage>
</organism>
<keyword evidence="1" id="KW-0812">Transmembrane</keyword>
<feature type="transmembrane region" description="Helical" evidence="1">
    <location>
        <begin position="69"/>
        <end position="97"/>
    </location>
</feature>